<dbReference type="Gene3D" id="2.40.110.10">
    <property type="entry name" value="Butyryl-CoA Dehydrogenase, subunit A, domain 2"/>
    <property type="match status" value="1"/>
</dbReference>
<evidence type="ECO:0000259" key="7">
    <source>
        <dbReference type="Pfam" id="PF02770"/>
    </source>
</evidence>
<dbReference type="GO" id="GO:0033539">
    <property type="term" value="P:fatty acid beta-oxidation using acyl-CoA dehydrogenase"/>
    <property type="evidence" value="ECO:0007669"/>
    <property type="project" value="TreeGrafter"/>
</dbReference>
<gene>
    <name evidence="9" type="ORF">EIY72_18775</name>
</gene>
<protein>
    <submittedName>
        <fullName evidence="9">Acyl-CoA dehydrogenase family protein</fullName>
    </submittedName>
</protein>
<dbReference type="InterPro" id="IPR006091">
    <property type="entry name" value="Acyl-CoA_Oxase/DH_mid-dom"/>
</dbReference>
<comment type="similarity">
    <text evidence="2 5">Belongs to the acyl-CoA dehydrogenase family.</text>
</comment>
<dbReference type="RefSeq" id="WP_093223285.1">
    <property type="nucleotide sequence ID" value="NZ_LT629803.1"/>
</dbReference>
<dbReference type="InterPro" id="IPR036250">
    <property type="entry name" value="AcylCo_DH-like_C"/>
</dbReference>
<dbReference type="InterPro" id="IPR009075">
    <property type="entry name" value="AcylCo_DH/oxidase_C"/>
</dbReference>
<keyword evidence="10" id="KW-1185">Reference proteome</keyword>
<organism evidence="9 10">
    <name type="scientific">Pseudomonas vancouverensis</name>
    <dbReference type="NCBI Taxonomy" id="95300"/>
    <lineage>
        <taxon>Bacteria</taxon>
        <taxon>Pseudomonadati</taxon>
        <taxon>Pseudomonadota</taxon>
        <taxon>Gammaproteobacteria</taxon>
        <taxon>Pseudomonadales</taxon>
        <taxon>Pseudomonadaceae</taxon>
        <taxon>Pseudomonas</taxon>
    </lineage>
</organism>
<dbReference type="Proteomes" id="UP000295254">
    <property type="component" value="Unassembled WGS sequence"/>
</dbReference>
<evidence type="ECO:0000313" key="9">
    <source>
        <dbReference type="EMBL" id="TDB59654.1"/>
    </source>
</evidence>
<comment type="caution">
    <text evidence="9">The sequence shown here is derived from an EMBL/GenBank/DDBJ whole genome shotgun (WGS) entry which is preliminary data.</text>
</comment>
<dbReference type="STRING" id="95300.SAMN05216558_2864"/>
<dbReference type="GO" id="GO:0050660">
    <property type="term" value="F:flavin adenine dinucleotide binding"/>
    <property type="evidence" value="ECO:0007669"/>
    <property type="project" value="InterPro"/>
</dbReference>
<evidence type="ECO:0000256" key="3">
    <source>
        <dbReference type="ARBA" id="ARBA00022630"/>
    </source>
</evidence>
<evidence type="ECO:0000313" key="10">
    <source>
        <dbReference type="Proteomes" id="UP000295254"/>
    </source>
</evidence>
<dbReference type="InterPro" id="IPR037069">
    <property type="entry name" value="AcylCoA_DH/ox_N_sf"/>
</dbReference>
<proteinExistence type="inferred from homology"/>
<feature type="domain" description="Acyl-CoA dehydrogenase/oxidase N-terminal" evidence="8">
    <location>
        <begin position="8"/>
        <end position="123"/>
    </location>
</feature>
<evidence type="ECO:0000256" key="5">
    <source>
        <dbReference type="RuleBase" id="RU362125"/>
    </source>
</evidence>
<evidence type="ECO:0000256" key="2">
    <source>
        <dbReference type="ARBA" id="ARBA00009347"/>
    </source>
</evidence>
<dbReference type="EMBL" id="RRZK01000027">
    <property type="protein sequence ID" value="TDB59654.1"/>
    <property type="molecule type" value="Genomic_DNA"/>
</dbReference>
<dbReference type="InterPro" id="IPR013786">
    <property type="entry name" value="AcylCoA_DH/ox_N"/>
</dbReference>
<dbReference type="SUPFAM" id="SSF56645">
    <property type="entry name" value="Acyl-CoA dehydrogenase NM domain-like"/>
    <property type="match status" value="1"/>
</dbReference>
<dbReference type="Pfam" id="PF00441">
    <property type="entry name" value="Acyl-CoA_dh_1"/>
    <property type="match status" value="1"/>
</dbReference>
<name>A0A1H2NT65_PSEVA</name>
<dbReference type="InterPro" id="IPR009100">
    <property type="entry name" value="AcylCoA_DH/oxidase_NM_dom_sf"/>
</dbReference>
<evidence type="ECO:0000256" key="1">
    <source>
        <dbReference type="ARBA" id="ARBA00001974"/>
    </source>
</evidence>
<dbReference type="InterPro" id="IPR046373">
    <property type="entry name" value="Acyl-CoA_Oxase/DH_mid-dom_sf"/>
</dbReference>
<evidence type="ECO:0000256" key="4">
    <source>
        <dbReference type="ARBA" id="ARBA00022827"/>
    </source>
</evidence>
<dbReference type="Pfam" id="PF02771">
    <property type="entry name" value="Acyl-CoA_dh_N"/>
    <property type="match status" value="1"/>
</dbReference>
<dbReference type="PANTHER" id="PTHR43884:SF12">
    <property type="entry name" value="ISOVALERYL-COA DEHYDROGENASE, MITOCHONDRIAL-RELATED"/>
    <property type="match status" value="1"/>
</dbReference>
<dbReference type="AlphaFoldDB" id="A0A1H2NT65"/>
<evidence type="ECO:0000259" key="8">
    <source>
        <dbReference type="Pfam" id="PF02771"/>
    </source>
</evidence>
<keyword evidence="3 5" id="KW-0285">Flavoprotein</keyword>
<keyword evidence="4 5" id="KW-0274">FAD</keyword>
<sequence length="419" mass="45518">MAIDFSLTDTQLKTREAMREFSRQYLSKVEKTIAPFKTPEERVKAIQPFFQKMVQAGFLKSIIPERDGGTYQGLLDLVVCGEEASVGDVNVSCALFSCGLGLSPIISHGTPEQRAKFLKPFLANDGAPLAALAFSEAGGTANFDDPDPQAGTRTVAYRDGDEWVISGNKFFITNGWGWEGEGADLFVVSARTDLSVPSADSLAVFAVPRPSKGLSFGKSLETMGHRATPSPRLTFDEVRVPLDHMIGKPGDGVAILAQTFAWSGVGVAAEAVCVMRQAFEAALHFARTDCRNGSKPIIAHQNVGYMLADIKMRLEAARYLTWKAAHYFDQTGGAGTELAVMAKVYCSEQAVQVVYDAMRIVGIESYADELPFTRLLQDAMAFPLYDGGNMGIRRRELHKMLQGADYDPLAASEGRVGFA</sequence>
<dbReference type="OrthoDB" id="2769798at2"/>
<comment type="cofactor">
    <cofactor evidence="1 5">
        <name>FAD</name>
        <dbReference type="ChEBI" id="CHEBI:57692"/>
    </cofactor>
</comment>
<feature type="domain" description="Acyl-CoA oxidase/dehydrogenase middle" evidence="7">
    <location>
        <begin position="133"/>
        <end position="238"/>
    </location>
</feature>
<keyword evidence="5" id="KW-0560">Oxidoreductase</keyword>
<evidence type="ECO:0000259" key="6">
    <source>
        <dbReference type="Pfam" id="PF00441"/>
    </source>
</evidence>
<reference evidence="10" key="1">
    <citation type="journal article" date="2019" name="bioRxiv">
        <title>Bacterially produced spermidine induces plant systemic susceptibility to pathogens.</title>
        <authorList>
            <person name="Melnyk R.A."/>
            <person name="Beskrovnaya P.A."/>
            <person name="Liu Z."/>
            <person name="Song Y."/>
            <person name="Haney C.H."/>
        </authorList>
    </citation>
    <scope>NUCLEOTIDE SEQUENCE [LARGE SCALE GENOMIC DNA]</scope>
    <source>
        <strain evidence="10">Dha-51</strain>
    </source>
</reference>
<dbReference type="Pfam" id="PF02770">
    <property type="entry name" value="Acyl-CoA_dh_M"/>
    <property type="match status" value="1"/>
</dbReference>
<dbReference type="Gene3D" id="1.10.540.10">
    <property type="entry name" value="Acyl-CoA dehydrogenase/oxidase, N-terminal domain"/>
    <property type="match status" value="1"/>
</dbReference>
<dbReference type="CDD" id="cd00567">
    <property type="entry name" value="ACAD"/>
    <property type="match status" value="1"/>
</dbReference>
<dbReference type="GO" id="GO:0046359">
    <property type="term" value="P:butyrate catabolic process"/>
    <property type="evidence" value="ECO:0007669"/>
    <property type="project" value="TreeGrafter"/>
</dbReference>
<feature type="domain" description="Acyl-CoA dehydrogenase/oxidase C-terminal" evidence="6">
    <location>
        <begin position="250"/>
        <end position="389"/>
    </location>
</feature>
<dbReference type="GO" id="GO:0003995">
    <property type="term" value="F:acyl-CoA dehydrogenase activity"/>
    <property type="evidence" value="ECO:0007669"/>
    <property type="project" value="TreeGrafter"/>
</dbReference>
<dbReference type="SUPFAM" id="SSF47203">
    <property type="entry name" value="Acyl-CoA dehydrogenase C-terminal domain-like"/>
    <property type="match status" value="1"/>
</dbReference>
<dbReference type="Gene3D" id="1.20.140.10">
    <property type="entry name" value="Butyryl-CoA Dehydrogenase, subunit A, domain 3"/>
    <property type="match status" value="1"/>
</dbReference>
<dbReference type="PANTHER" id="PTHR43884">
    <property type="entry name" value="ACYL-COA DEHYDROGENASE"/>
    <property type="match status" value="1"/>
</dbReference>
<accession>A0A1H2NT65</accession>